<comment type="caution">
    <text evidence="2">The sequence shown here is derived from an EMBL/GenBank/DDBJ whole genome shotgun (WGS) entry which is preliminary data.</text>
</comment>
<accession>A0ABR5J2P4</accession>
<reference evidence="2 3" key="1">
    <citation type="submission" date="2015-07" db="EMBL/GenBank/DDBJ databases">
        <authorList>
            <person name="Ju K.-S."/>
            <person name="Doroghazi J.R."/>
            <person name="Metcalf W.W."/>
        </authorList>
    </citation>
    <scope>NUCLEOTIDE SEQUENCE [LARGE SCALE GENOMIC DNA]</scope>
    <source>
        <strain evidence="2 3">NRRL B-3589</strain>
    </source>
</reference>
<evidence type="ECO:0000313" key="2">
    <source>
        <dbReference type="EMBL" id="KOG87693.1"/>
    </source>
</evidence>
<feature type="signal peptide" evidence="1">
    <location>
        <begin position="1"/>
        <end position="18"/>
    </location>
</feature>
<evidence type="ECO:0000313" key="3">
    <source>
        <dbReference type="Proteomes" id="UP000037020"/>
    </source>
</evidence>
<proteinExistence type="predicted"/>
<feature type="chain" id="PRO_5047090825" evidence="1">
    <location>
        <begin position="19"/>
        <end position="73"/>
    </location>
</feature>
<dbReference type="Proteomes" id="UP000037020">
    <property type="component" value="Unassembled WGS sequence"/>
</dbReference>
<protein>
    <submittedName>
        <fullName evidence="2">Uncharacterized protein</fullName>
    </submittedName>
</protein>
<evidence type="ECO:0000256" key="1">
    <source>
        <dbReference type="SAM" id="SignalP"/>
    </source>
</evidence>
<keyword evidence="3" id="KW-1185">Reference proteome</keyword>
<name>A0ABR5J2P4_9ACTN</name>
<keyword evidence="1" id="KW-0732">Signal</keyword>
<organism evidence="2 3">
    <name type="scientific">Streptomyces varsoviensis</name>
    <dbReference type="NCBI Taxonomy" id="67373"/>
    <lineage>
        <taxon>Bacteria</taxon>
        <taxon>Bacillati</taxon>
        <taxon>Actinomycetota</taxon>
        <taxon>Actinomycetes</taxon>
        <taxon>Kitasatosporales</taxon>
        <taxon>Streptomycetaceae</taxon>
        <taxon>Streptomyces</taxon>
    </lineage>
</organism>
<feature type="non-terminal residue" evidence="2">
    <location>
        <position position="1"/>
    </location>
</feature>
<dbReference type="EMBL" id="LGUT01002086">
    <property type="protein sequence ID" value="KOG87693.1"/>
    <property type="molecule type" value="Genomic_DNA"/>
</dbReference>
<sequence>LTQRFPAASAALASVAGAAVMVGDTPTRGAIARKSAASSFSHPYTVIPVVAAAVGREDASDGVRRATAGADSL</sequence>
<gene>
    <name evidence="2" type="ORF">ADK38_24010</name>
</gene>